<dbReference type="GO" id="GO:0006351">
    <property type="term" value="P:DNA-templated transcription"/>
    <property type="evidence" value="ECO:0007669"/>
    <property type="project" value="InterPro"/>
</dbReference>
<dbReference type="AlphaFoldDB" id="A0A835UYA4"/>
<dbReference type="InterPro" id="IPR004827">
    <property type="entry name" value="bZIP"/>
</dbReference>
<accession>A0A835UYA4</accession>
<dbReference type="InterPro" id="IPR031106">
    <property type="entry name" value="C/EBP"/>
</dbReference>
<dbReference type="Gene3D" id="1.20.5.170">
    <property type="match status" value="1"/>
</dbReference>
<comment type="caution">
    <text evidence="5">The sequence shown here is derived from an EMBL/GenBank/DDBJ whole genome shotgun (WGS) entry which is preliminary data.</text>
</comment>
<dbReference type="GO" id="GO:0000978">
    <property type="term" value="F:RNA polymerase II cis-regulatory region sequence-specific DNA binding"/>
    <property type="evidence" value="ECO:0007669"/>
    <property type="project" value="TreeGrafter"/>
</dbReference>
<dbReference type="EMBL" id="JADCNL010000005">
    <property type="protein sequence ID" value="KAG0480414.1"/>
    <property type="molecule type" value="Genomic_DNA"/>
</dbReference>
<dbReference type="Proteomes" id="UP000636800">
    <property type="component" value="Chromosome 5"/>
</dbReference>
<dbReference type="InterPro" id="IPR046347">
    <property type="entry name" value="bZIP_sf"/>
</dbReference>
<dbReference type="PANTHER" id="PTHR23334:SF20">
    <property type="entry name" value="BASIC LEUCINE ZIPPER 24"/>
    <property type="match status" value="1"/>
</dbReference>
<dbReference type="SMART" id="SM00338">
    <property type="entry name" value="BRLZ"/>
    <property type="match status" value="1"/>
</dbReference>
<dbReference type="CDD" id="cd14686">
    <property type="entry name" value="bZIP"/>
    <property type="match status" value="1"/>
</dbReference>
<feature type="domain" description="BZIP" evidence="4">
    <location>
        <begin position="218"/>
        <end position="286"/>
    </location>
</feature>
<evidence type="ECO:0000259" key="4">
    <source>
        <dbReference type="SMART" id="SM00338"/>
    </source>
</evidence>
<evidence type="ECO:0000256" key="3">
    <source>
        <dbReference type="SAM" id="MobiDB-lite"/>
    </source>
</evidence>
<keyword evidence="2" id="KW-0804">Transcription</keyword>
<feature type="region of interest" description="Disordered" evidence="3">
    <location>
        <begin position="101"/>
        <end position="144"/>
    </location>
</feature>
<protein>
    <recommendedName>
        <fullName evidence="4">BZIP domain-containing protein</fullName>
    </recommendedName>
</protein>
<dbReference type="SUPFAM" id="SSF57959">
    <property type="entry name" value="Leucine zipper domain"/>
    <property type="match status" value="1"/>
</dbReference>
<organism evidence="5 6">
    <name type="scientific">Vanilla planifolia</name>
    <name type="common">Vanilla</name>
    <dbReference type="NCBI Taxonomy" id="51239"/>
    <lineage>
        <taxon>Eukaryota</taxon>
        <taxon>Viridiplantae</taxon>
        <taxon>Streptophyta</taxon>
        <taxon>Embryophyta</taxon>
        <taxon>Tracheophyta</taxon>
        <taxon>Spermatophyta</taxon>
        <taxon>Magnoliopsida</taxon>
        <taxon>Liliopsida</taxon>
        <taxon>Asparagales</taxon>
        <taxon>Orchidaceae</taxon>
        <taxon>Vanilloideae</taxon>
        <taxon>Vanilleae</taxon>
        <taxon>Vanilla</taxon>
    </lineage>
</organism>
<name>A0A835UYA4_VANPL</name>
<dbReference type="OrthoDB" id="8904098at2759"/>
<dbReference type="Pfam" id="PF07716">
    <property type="entry name" value="bZIP_2"/>
    <property type="match status" value="1"/>
</dbReference>
<evidence type="ECO:0000256" key="1">
    <source>
        <dbReference type="ARBA" id="ARBA00023015"/>
    </source>
</evidence>
<evidence type="ECO:0000313" key="5">
    <source>
        <dbReference type="EMBL" id="KAG0480414.1"/>
    </source>
</evidence>
<sequence>MIVGLQRLSNSRVRRIVKAEITLSLYRRRGDDYQRERGCRRSSLLLKTDRDIIKSLTDPFFSLLSSFPFLLTANNGDLRKAGARRRRKSLIHLNPRRPRAFSSRFRLRSTPAKPKRRTTSTPSKREERIRTRQRGGMDRGPWLDEIGDGEVDHTSHPLLNNLSTLSCGSFDELLGNTRTCTHTHTCNLPGPAATSHTHTCYHTHTKVFAADEENREGEKDLQKPIRKPLGNKEAVRKYREKRKAHEAYLEEEVRKLRYSNQQLLRRVQGQAVLEAEILKLRSLLVDLRAKIDADLCVCPSQRPCNGGSLRCFNSQSIVEKGEVVGWEGSFLPTVFEIEPTSIRGADVEGNMVSSSTHAN</sequence>
<evidence type="ECO:0000256" key="2">
    <source>
        <dbReference type="ARBA" id="ARBA00023163"/>
    </source>
</evidence>
<evidence type="ECO:0000313" key="6">
    <source>
        <dbReference type="Proteomes" id="UP000636800"/>
    </source>
</evidence>
<keyword evidence="1" id="KW-0805">Transcription regulation</keyword>
<proteinExistence type="predicted"/>
<dbReference type="GO" id="GO:0000981">
    <property type="term" value="F:DNA-binding transcription factor activity, RNA polymerase II-specific"/>
    <property type="evidence" value="ECO:0007669"/>
    <property type="project" value="TreeGrafter"/>
</dbReference>
<gene>
    <name evidence="5" type="ORF">HPP92_011272</name>
</gene>
<dbReference type="PANTHER" id="PTHR23334">
    <property type="entry name" value="CCAAT/ENHANCER BINDING PROTEIN"/>
    <property type="match status" value="1"/>
</dbReference>
<keyword evidence="6" id="KW-1185">Reference proteome</keyword>
<reference evidence="5 6" key="1">
    <citation type="journal article" date="2020" name="Nat. Food">
        <title>A phased Vanilla planifolia genome enables genetic improvement of flavour and production.</title>
        <authorList>
            <person name="Hasing T."/>
            <person name="Tang H."/>
            <person name="Brym M."/>
            <person name="Khazi F."/>
            <person name="Huang T."/>
            <person name="Chambers A.H."/>
        </authorList>
    </citation>
    <scope>NUCLEOTIDE SEQUENCE [LARGE SCALE GENOMIC DNA]</scope>
    <source>
        <tissue evidence="5">Leaf</tissue>
    </source>
</reference>